<name>A0A382SIY5_9ZZZZ</name>
<accession>A0A382SIY5</accession>
<evidence type="ECO:0000313" key="1">
    <source>
        <dbReference type="EMBL" id="SVD09167.1"/>
    </source>
</evidence>
<gene>
    <name evidence="1" type="ORF">METZ01_LOCUS362021</name>
</gene>
<dbReference type="AlphaFoldDB" id="A0A382SIY5"/>
<reference evidence="1" key="1">
    <citation type="submission" date="2018-05" db="EMBL/GenBank/DDBJ databases">
        <authorList>
            <person name="Lanie J.A."/>
            <person name="Ng W.-L."/>
            <person name="Kazmierczak K.M."/>
            <person name="Andrzejewski T.M."/>
            <person name="Davidsen T.M."/>
            <person name="Wayne K.J."/>
            <person name="Tettelin H."/>
            <person name="Glass J.I."/>
            <person name="Rusch D."/>
            <person name="Podicherti R."/>
            <person name="Tsui H.-C.T."/>
            <person name="Winkler M.E."/>
        </authorList>
    </citation>
    <scope>NUCLEOTIDE SEQUENCE</scope>
</reference>
<protein>
    <submittedName>
        <fullName evidence="1">Uncharacterized protein</fullName>
    </submittedName>
</protein>
<dbReference type="EMBL" id="UINC01129035">
    <property type="protein sequence ID" value="SVD09167.1"/>
    <property type="molecule type" value="Genomic_DNA"/>
</dbReference>
<feature type="non-terminal residue" evidence="1">
    <location>
        <position position="1"/>
    </location>
</feature>
<proteinExistence type="predicted"/>
<organism evidence="1">
    <name type="scientific">marine metagenome</name>
    <dbReference type="NCBI Taxonomy" id="408172"/>
    <lineage>
        <taxon>unclassified sequences</taxon>
        <taxon>metagenomes</taxon>
        <taxon>ecological metagenomes</taxon>
    </lineage>
</organism>
<sequence length="24" mass="2690">FVRIQNTSSDKGNVEHVFRQAAGE</sequence>